<dbReference type="CDD" id="cd06261">
    <property type="entry name" value="TM_PBP2"/>
    <property type="match status" value="1"/>
</dbReference>
<sequence>MIPVSSEFQASSERIGRMVSKFKLRAKSKESMIAYFLLLPFIGFYLLFTFYPLMQGFFISFYEWNITSDKVFIGLDNYKELFAEDAFWQALRHTFLYVVFSTPIFMFGAFLFAVIIDHKFIKGRALLRGVFFLPNVLAVSIVSIVWISIYQPYGGLLNNVLSLFGIEGSLAWLNDKNLVWPAITGLTFWWNTGYYMILYLAGLQEIPEDRYEAAQIDGANGWHTLRYITLPSLKRIHVLVLFLQAVASFKIFGQVFLTSEGGPGGASRTYIQYIYESGFQRFLMGKASAAAFVLFLVIMLVSMLQLRLLKNVNED</sequence>
<gene>
    <name evidence="9" type="ORF">EAV92_22990</name>
</gene>
<evidence type="ECO:0000256" key="4">
    <source>
        <dbReference type="ARBA" id="ARBA00022692"/>
    </source>
</evidence>
<dbReference type="KEGG" id="coh:EAV92_22990"/>
<dbReference type="EMBL" id="CP033433">
    <property type="protein sequence ID" value="AYQ75160.1"/>
    <property type="molecule type" value="Genomic_DNA"/>
</dbReference>
<dbReference type="SUPFAM" id="SSF161098">
    <property type="entry name" value="MetI-like"/>
    <property type="match status" value="1"/>
</dbReference>
<dbReference type="PANTHER" id="PTHR30193">
    <property type="entry name" value="ABC TRANSPORTER PERMEASE PROTEIN"/>
    <property type="match status" value="1"/>
</dbReference>
<feature type="transmembrane region" description="Helical" evidence="7">
    <location>
        <begin position="95"/>
        <end position="116"/>
    </location>
</feature>
<feature type="transmembrane region" description="Helical" evidence="7">
    <location>
        <begin position="289"/>
        <end position="309"/>
    </location>
</feature>
<dbReference type="GO" id="GO:0005886">
    <property type="term" value="C:plasma membrane"/>
    <property type="evidence" value="ECO:0007669"/>
    <property type="project" value="UniProtKB-SubCell"/>
</dbReference>
<organism evidence="9 10">
    <name type="scientific">Cohnella candidum</name>
    <dbReference type="NCBI Taxonomy" id="2674991"/>
    <lineage>
        <taxon>Bacteria</taxon>
        <taxon>Bacillati</taxon>
        <taxon>Bacillota</taxon>
        <taxon>Bacilli</taxon>
        <taxon>Bacillales</taxon>
        <taxon>Paenibacillaceae</taxon>
        <taxon>Cohnella</taxon>
    </lineage>
</organism>
<feature type="domain" description="ABC transmembrane type-1" evidence="8">
    <location>
        <begin position="91"/>
        <end position="305"/>
    </location>
</feature>
<feature type="transmembrane region" description="Helical" evidence="7">
    <location>
        <begin position="236"/>
        <end position="257"/>
    </location>
</feature>
<keyword evidence="3" id="KW-1003">Cell membrane</keyword>
<keyword evidence="4 7" id="KW-0812">Transmembrane</keyword>
<keyword evidence="10" id="KW-1185">Reference proteome</keyword>
<comment type="subcellular location">
    <subcellularLocation>
        <location evidence="1 7">Cell membrane</location>
        <topology evidence="1 7">Multi-pass membrane protein</topology>
    </subcellularLocation>
</comment>
<name>A0A3G3K431_9BACL</name>
<dbReference type="InterPro" id="IPR051393">
    <property type="entry name" value="ABC_transporter_permease"/>
</dbReference>
<evidence type="ECO:0000256" key="7">
    <source>
        <dbReference type="RuleBase" id="RU363032"/>
    </source>
</evidence>
<dbReference type="PANTHER" id="PTHR30193:SF37">
    <property type="entry name" value="INNER MEMBRANE ABC TRANSPORTER PERMEASE PROTEIN YCJO"/>
    <property type="match status" value="1"/>
</dbReference>
<feature type="transmembrane region" description="Helical" evidence="7">
    <location>
        <begin position="33"/>
        <end position="54"/>
    </location>
</feature>
<keyword evidence="6 7" id="KW-0472">Membrane</keyword>
<accession>A0A3G3K431</accession>
<feature type="transmembrane region" description="Helical" evidence="7">
    <location>
        <begin position="178"/>
        <end position="201"/>
    </location>
</feature>
<dbReference type="PROSITE" id="PS50928">
    <property type="entry name" value="ABC_TM1"/>
    <property type="match status" value="1"/>
</dbReference>
<dbReference type="AlphaFoldDB" id="A0A3G3K431"/>
<dbReference type="Gene3D" id="1.10.3720.10">
    <property type="entry name" value="MetI-like"/>
    <property type="match status" value="1"/>
</dbReference>
<dbReference type="GO" id="GO:0055085">
    <property type="term" value="P:transmembrane transport"/>
    <property type="evidence" value="ECO:0007669"/>
    <property type="project" value="InterPro"/>
</dbReference>
<dbReference type="InterPro" id="IPR035906">
    <property type="entry name" value="MetI-like_sf"/>
</dbReference>
<evidence type="ECO:0000313" key="9">
    <source>
        <dbReference type="EMBL" id="AYQ75160.1"/>
    </source>
</evidence>
<evidence type="ECO:0000256" key="6">
    <source>
        <dbReference type="ARBA" id="ARBA00023136"/>
    </source>
</evidence>
<evidence type="ECO:0000256" key="2">
    <source>
        <dbReference type="ARBA" id="ARBA00022448"/>
    </source>
</evidence>
<protein>
    <submittedName>
        <fullName evidence="9">Sugar ABC transporter permease</fullName>
    </submittedName>
</protein>
<keyword evidence="5 7" id="KW-1133">Transmembrane helix</keyword>
<evidence type="ECO:0000256" key="3">
    <source>
        <dbReference type="ARBA" id="ARBA00022475"/>
    </source>
</evidence>
<dbReference type="Proteomes" id="UP000269097">
    <property type="component" value="Chromosome"/>
</dbReference>
<evidence type="ECO:0000259" key="8">
    <source>
        <dbReference type="PROSITE" id="PS50928"/>
    </source>
</evidence>
<evidence type="ECO:0000256" key="5">
    <source>
        <dbReference type="ARBA" id="ARBA00022989"/>
    </source>
</evidence>
<dbReference type="Pfam" id="PF00528">
    <property type="entry name" value="BPD_transp_1"/>
    <property type="match status" value="1"/>
</dbReference>
<comment type="similarity">
    <text evidence="7">Belongs to the binding-protein-dependent transport system permease family.</text>
</comment>
<evidence type="ECO:0000313" key="10">
    <source>
        <dbReference type="Proteomes" id="UP000269097"/>
    </source>
</evidence>
<evidence type="ECO:0000256" key="1">
    <source>
        <dbReference type="ARBA" id="ARBA00004651"/>
    </source>
</evidence>
<reference evidence="9 10" key="1">
    <citation type="submission" date="2018-10" db="EMBL/GenBank/DDBJ databases">
        <title>Genome Sequence of Cohnella sp.</title>
        <authorList>
            <person name="Srinivasan S."/>
            <person name="Kim M.K."/>
        </authorList>
    </citation>
    <scope>NUCLEOTIDE SEQUENCE [LARGE SCALE GENOMIC DNA]</scope>
    <source>
        <strain evidence="9 10">18JY8-7</strain>
    </source>
</reference>
<proteinExistence type="inferred from homology"/>
<feature type="transmembrane region" description="Helical" evidence="7">
    <location>
        <begin position="125"/>
        <end position="149"/>
    </location>
</feature>
<dbReference type="InterPro" id="IPR000515">
    <property type="entry name" value="MetI-like"/>
</dbReference>
<keyword evidence="2 7" id="KW-0813">Transport</keyword>